<dbReference type="PANTHER" id="PTHR15710:SF217">
    <property type="entry name" value="E3 UBIQUITIN-PROTEIN LIGASE RDUF2"/>
    <property type="match status" value="1"/>
</dbReference>
<keyword evidence="3" id="KW-0479">Metal-binding</keyword>
<name>A0ABD1TCA6_9LAMI</name>
<dbReference type="AlphaFoldDB" id="A0ABD1TCA6"/>
<dbReference type="EMBL" id="JBFOLJ010000009">
    <property type="protein sequence ID" value="KAL2510173.1"/>
    <property type="molecule type" value="Genomic_DNA"/>
</dbReference>
<dbReference type="PROSITE" id="PS50089">
    <property type="entry name" value="ZF_RING_2"/>
    <property type="match status" value="1"/>
</dbReference>
<gene>
    <name evidence="8" type="ORF">Fot_33820</name>
</gene>
<comment type="catalytic activity">
    <reaction evidence="1">
        <text>S-ubiquitinyl-[E2 ubiquitin-conjugating enzyme]-L-cysteine + [acceptor protein]-L-lysine = [E2 ubiquitin-conjugating enzyme]-L-cysteine + N(6)-ubiquitinyl-[acceptor protein]-L-lysine.</text>
        <dbReference type="EC" id="2.3.2.27"/>
    </reaction>
</comment>
<organism evidence="8 9">
    <name type="scientific">Forsythia ovata</name>
    <dbReference type="NCBI Taxonomy" id="205694"/>
    <lineage>
        <taxon>Eukaryota</taxon>
        <taxon>Viridiplantae</taxon>
        <taxon>Streptophyta</taxon>
        <taxon>Embryophyta</taxon>
        <taxon>Tracheophyta</taxon>
        <taxon>Spermatophyta</taxon>
        <taxon>Magnoliopsida</taxon>
        <taxon>eudicotyledons</taxon>
        <taxon>Gunneridae</taxon>
        <taxon>Pentapetalae</taxon>
        <taxon>asterids</taxon>
        <taxon>lamiids</taxon>
        <taxon>Lamiales</taxon>
        <taxon>Oleaceae</taxon>
        <taxon>Forsythieae</taxon>
        <taxon>Forsythia</taxon>
    </lineage>
</organism>
<comment type="caution">
    <text evidence="8">The sequence shown here is derived from an EMBL/GenBank/DDBJ whole genome shotgun (WGS) entry which is preliminary data.</text>
</comment>
<protein>
    <recommendedName>
        <fullName evidence="2">RING-type E3 ubiquitin transferase</fullName>
        <ecNumber evidence="2">2.3.2.27</ecNumber>
    </recommendedName>
</protein>
<dbReference type="EC" id="2.3.2.27" evidence="2"/>
<accession>A0ABD1TCA6</accession>
<keyword evidence="4 6" id="KW-0863">Zinc-finger</keyword>
<evidence type="ECO:0000256" key="1">
    <source>
        <dbReference type="ARBA" id="ARBA00000900"/>
    </source>
</evidence>
<evidence type="ECO:0000259" key="7">
    <source>
        <dbReference type="PROSITE" id="PS50089"/>
    </source>
</evidence>
<evidence type="ECO:0000256" key="5">
    <source>
        <dbReference type="ARBA" id="ARBA00022833"/>
    </source>
</evidence>
<evidence type="ECO:0000256" key="2">
    <source>
        <dbReference type="ARBA" id="ARBA00012483"/>
    </source>
</evidence>
<keyword evidence="5" id="KW-0862">Zinc</keyword>
<evidence type="ECO:0000256" key="3">
    <source>
        <dbReference type="ARBA" id="ARBA00022723"/>
    </source>
</evidence>
<dbReference type="Pfam" id="PF13639">
    <property type="entry name" value="zf-RING_2"/>
    <property type="match status" value="1"/>
</dbReference>
<dbReference type="CDD" id="cd16454">
    <property type="entry name" value="RING-H2_PA-TM-RING"/>
    <property type="match status" value="1"/>
</dbReference>
<reference evidence="9" key="1">
    <citation type="submission" date="2024-07" db="EMBL/GenBank/DDBJ databases">
        <title>Two chromosome-level genome assemblies of Korean endemic species Abeliophyllum distichum and Forsythia ovata (Oleaceae).</title>
        <authorList>
            <person name="Jang H."/>
        </authorList>
    </citation>
    <scope>NUCLEOTIDE SEQUENCE [LARGE SCALE GENOMIC DNA]</scope>
</reference>
<evidence type="ECO:0000313" key="9">
    <source>
        <dbReference type="Proteomes" id="UP001604277"/>
    </source>
</evidence>
<proteinExistence type="predicted"/>
<evidence type="ECO:0000256" key="6">
    <source>
        <dbReference type="PROSITE-ProRule" id="PRU00175"/>
    </source>
</evidence>
<evidence type="ECO:0000313" key="8">
    <source>
        <dbReference type="EMBL" id="KAL2510173.1"/>
    </source>
</evidence>
<dbReference type="Gene3D" id="3.30.40.10">
    <property type="entry name" value="Zinc/RING finger domain, C3HC4 (zinc finger)"/>
    <property type="match status" value="1"/>
</dbReference>
<feature type="domain" description="RING-type" evidence="7">
    <location>
        <begin position="185"/>
        <end position="226"/>
    </location>
</feature>
<dbReference type="InterPro" id="IPR001841">
    <property type="entry name" value="Znf_RING"/>
</dbReference>
<evidence type="ECO:0000256" key="4">
    <source>
        <dbReference type="ARBA" id="ARBA00022771"/>
    </source>
</evidence>
<dbReference type="GO" id="GO:0008270">
    <property type="term" value="F:zinc ion binding"/>
    <property type="evidence" value="ECO:0007669"/>
    <property type="project" value="UniProtKB-KW"/>
</dbReference>
<dbReference type="SUPFAM" id="SSF57850">
    <property type="entry name" value="RING/U-box"/>
    <property type="match status" value="1"/>
</dbReference>
<dbReference type="InterPro" id="IPR013083">
    <property type="entry name" value="Znf_RING/FYVE/PHD"/>
</dbReference>
<dbReference type="SMART" id="SM00184">
    <property type="entry name" value="RING"/>
    <property type="match status" value="1"/>
</dbReference>
<sequence length="234" mass="26735">MGAMPSENGRMGRGVDGVVIEARQSTHTTPVVHDQYSSSKMHIPVEFHCETLKNWVNHGDDGQLQIVRRELDREAAITRLTCFNYAADDHVLKQLVLEELQNYDLRDVMKLKEKLADKVIYQARKLGSTGLGRFSLVVDITKFQYYIVRESVYGVKMVPASMDAILLLPKKEMNYKNHGDEVESCTVCLEEIPTGVEVSTLPCLHIFHSNCISEWLKRSHYCPICRFEMPITMN</sequence>
<dbReference type="Proteomes" id="UP001604277">
    <property type="component" value="Unassembled WGS sequence"/>
</dbReference>
<dbReference type="GO" id="GO:0061630">
    <property type="term" value="F:ubiquitin protein ligase activity"/>
    <property type="evidence" value="ECO:0007669"/>
    <property type="project" value="UniProtKB-EC"/>
</dbReference>
<dbReference type="PANTHER" id="PTHR15710">
    <property type="entry name" value="E3 UBIQUITIN-PROTEIN LIGASE PRAJA"/>
    <property type="match status" value="1"/>
</dbReference>
<keyword evidence="9" id="KW-1185">Reference proteome</keyword>